<evidence type="ECO:0000256" key="2">
    <source>
        <dbReference type="SAM" id="Phobius"/>
    </source>
</evidence>
<keyword evidence="2" id="KW-1133">Transmembrane helix</keyword>
<evidence type="ECO:0000313" key="3">
    <source>
        <dbReference type="EMBL" id="TKA08865.1"/>
    </source>
</evidence>
<keyword evidence="2" id="KW-0472">Membrane</keyword>
<proteinExistence type="predicted"/>
<evidence type="ECO:0000313" key="4">
    <source>
        <dbReference type="Proteomes" id="UP000305778"/>
    </source>
</evidence>
<gene>
    <name evidence="3" type="ORF">FCI23_25955</name>
</gene>
<name>A0A4U0T759_9ACTN</name>
<dbReference type="OrthoDB" id="4325432at2"/>
<dbReference type="PANTHER" id="PTHR42305:SF1">
    <property type="entry name" value="MEMBRANE PROTEIN RV1733C-RELATED"/>
    <property type="match status" value="1"/>
</dbReference>
<comment type="caution">
    <text evidence="3">The sequence shown here is derived from an EMBL/GenBank/DDBJ whole genome shotgun (WGS) entry which is preliminary data.</text>
</comment>
<sequence length="200" mass="21516">MRLRSRLWRWRRNPLRRRSDLAEAWAGLLAAVVIAVGAPAAGWATGAAVNGALQQTVRAQRAERAYLPAVVLKAGPREVTGTDPESGTLREEGRAATARWTGPDGKQHSGTVRIAVDQGKGDRIYVWTDPHGNATTPPLDAATATAHAAMAGLGTALLALVLGTISRQTLMWQLMRRRLAEWEREWAAAGQDWGRADAGG</sequence>
<reference evidence="3 4" key="1">
    <citation type="submission" date="2019-04" db="EMBL/GenBank/DDBJ databases">
        <title>Streptomyces oryziradicis sp. nov., a novel actinomycete isolated from rhizosphere soil of rice (Oryza sativa L.).</title>
        <authorList>
            <person name="Li C."/>
        </authorList>
    </citation>
    <scope>NUCLEOTIDE SEQUENCE [LARGE SCALE GENOMIC DNA]</scope>
    <source>
        <strain evidence="3 4">NEAU-C40</strain>
    </source>
</reference>
<accession>A0A4U0T759</accession>
<dbReference type="InterPro" id="IPR039708">
    <property type="entry name" value="MT1774/Rv1733c-like"/>
</dbReference>
<dbReference type="PANTHER" id="PTHR42305">
    <property type="entry name" value="MEMBRANE PROTEIN RV1733C-RELATED"/>
    <property type="match status" value="1"/>
</dbReference>
<feature type="transmembrane region" description="Helical" evidence="2">
    <location>
        <begin position="21"/>
        <end position="44"/>
    </location>
</feature>
<feature type="region of interest" description="Disordered" evidence="1">
    <location>
        <begin position="77"/>
        <end position="109"/>
    </location>
</feature>
<keyword evidence="2" id="KW-0812">Transmembrane</keyword>
<dbReference type="EMBL" id="SUMC01000027">
    <property type="protein sequence ID" value="TKA08865.1"/>
    <property type="molecule type" value="Genomic_DNA"/>
</dbReference>
<feature type="transmembrane region" description="Helical" evidence="2">
    <location>
        <begin position="146"/>
        <end position="166"/>
    </location>
</feature>
<organism evidence="3 4">
    <name type="scientific">Actinacidiphila oryziradicis</name>
    <dbReference type="NCBI Taxonomy" id="2571141"/>
    <lineage>
        <taxon>Bacteria</taxon>
        <taxon>Bacillati</taxon>
        <taxon>Actinomycetota</taxon>
        <taxon>Actinomycetes</taxon>
        <taxon>Kitasatosporales</taxon>
        <taxon>Streptomycetaceae</taxon>
        <taxon>Actinacidiphila</taxon>
    </lineage>
</organism>
<dbReference type="Proteomes" id="UP000305778">
    <property type="component" value="Unassembled WGS sequence"/>
</dbReference>
<evidence type="ECO:0000256" key="1">
    <source>
        <dbReference type="SAM" id="MobiDB-lite"/>
    </source>
</evidence>
<keyword evidence="4" id="KW-1185">Reference proteome</keyword>
<protein>
    <submittedName>
        <fullName evidence="3">Uncharacterized protein</fullName>
    </submittedName>
</protein>
<dbReference type="AlphaFoldDB" id="A0A4U0T759"/>